<protein>
    <submittedName>
        <fullName evidence="2">Uncharacterized protein</fullName>
    </submittedName>
</protein>
<gene>
    <name evidence="2" type="ORF">PODLI_1B042763</name>
</gene>
<proteinExistence type="predicted"/>
<feature type="region of interest" description="Disordered" evidence="1">
    <location>
        <begin position="1"/>
        <end position="73"/>
    </location>
</feature>
<evidence type="ECO:0000256" key="1">
    <source>
        <dbReference type="SAM" id="MobiDB-lite"/>
    </source>
</evidence>
<keyword evidence="3" id="KW-1185">Reference proteome</keyword>
<reference evidence="2" key="1">
    <citation type="submission" date="2022-12" db="EMBL/GenBank/DDBJ databases">
        <authorList>
            <person name="Alioto T."/>
            <person name="Alioto T."/>
            <person name="Gomez Garrido J."/>
        </authorList>
    </citation>
    <scope>NUCLEOTIDE SEQUENCE</scope>
</reference>
<dbReference type="AlphaFoldDB" id="A0AA35PQ20"/>
<evidence type="ECO:0000313" key="2">
    <source>
        <dbReference type="EMBL" id="CAI5793688.1"/>
    </source>
</evidence>
<dbReference type="Proteomes" id="UP001178461">
    <property type="component" value="Chromosome Z"/>
</dbReference>
<dbReference type="EMBL" id="OX395140">
    <property type="protein sequence ID" value="CAI5793688.1"/>
    <property type="molecule type" value="Genomic_DNA"/>
</dbReference>
<sequence length="104" mass="11574">MTTRDHRNDHGRFGQRTTIESQSARPRKVADQQCIDRLAQPGFTRQKGLGSPAGQLNGPRKRRGMGSIPNALTGMKGRNFSIRMDEPQVIALPQGAAMTKHYEM</sequence>
<name>A0AA35PQ20_9SAUR</name>
<feature type="compositionally biased region" description="Polar residues" evidence="1">
    <location>
        <begin position="15"/>
        <end position="24"/>
    </location>
</feature>
<accession>A0AA35PQ20</accession>
<evidence type="ECO:0000313" key="3">
    <source>
        <dbReference type="Proteomes" id="UP001178461"/>
    </source>
</evidence>
<organism evidence="2 3">
    <name type="scientific">Podarcis lilfordi</name>
    <name type="common">Lilford's wall lizard</name>
    <dbReference type="NCBI Taxonomy" id="74358"/>
    <lineage>
        <taxon>Eukaryota</taxon>
        <taxon>Metazoa</taxon>
        <taxon>Chordata</taxon>
        <taxon>Craniata</taxon>
        <taxon>Vertebrata</taxon>
        <taxon>Euteleostomi</taxon>
        <taxon>Lepidosauria</taxon>
        <taxon>Squamata</taxon>
        <taxon>Bifurcata</taxon>
        <taxon>Unidentata</taxon>
        <taxon>Episquamata</taxon>
        <taxon>Laterata</taxon>
        <taxon>Lacertibaenia</taxon>
        <taxon>Lacertidae</taxon>
        <taxon>Podarcis</taxon>
    </lineage>
</organism>
<feature type="compositionally biased region" description="Basic and acidic residues" evidence="1">
    <location>
        <begin position="1"/>
        <end position="12"/>
    </location>
</feature>